<dbReference type="PANTHER" id="PTHR30283:SF4">
    <property type="entry name" value="PEROXIDE STRESS RESISTANCE PROTEIN YAAA"/>
    <property type="match status" value="1"/>
</dbReference>
<dbReference type="HAMAP" id="MF_00652">
    <property type="entry name" value="UPF0246"/>
    <property type="match status" value="1"/>
</dbReference>
<protein>
    <recommendedName>
        <fullName evidence="1">UPF0246 protein C7451_11219</fullName>
    </recommendedName>
</protein>
<gene>
    <name evidence="2" type="ORF">C7451_11219</name>
</gene>
<evidence type="ECO:0000313" key="2">
    <source>
        <dbReference type="EMBL" id="PXW71575.1"/>
    </source>
</evidence>
<reference evidence="2 3" key="1">
    <citation type="submission" date="2018-05" db="EMBL/GenBank/DDBJ databases">
        <title>Genomic Encyclopedia of Type Strains, Phase IV (KMG-IV): sequencing the most valuable type-strain genomes for metagenomic binning, comparative biology and taxonomic classification.</title>
        <authorList>
            <person name="Goeker M."/>
        </authorList>
    </citation>
    <scope>NUCLEOTIDE SEQUENCE [LARGE SCALE GENOMIC DNA]</scope>
    <source>
        <strain evidence="2 3">DSM 3183</strain>
    </source>
</reference>
<dbReference type="OrthoDB" id="9777133at2"/>
<dbReference type="EMBL" id="QJJM01000012">
    <property type="protein sequence ID" value="PXW71575.1"/>
    <property type="molecule type" value="Genomic_DNA"/>
</dbReference>
<dbReference type="GO" id="GO:0005829">
    <property type="term" value="C:cytosol"/>
    <property type="evidence" value="ECO:0007669"/>
    <property type="project" value="TreeGrafter"/>
</dbReference>
<evidence type="ECO:0000256" key="1">
    <source>
        <dbReference type="HAMAP-Rule" id="MF_00652"/>
    </source>
</evidence>
<organism evidence="2 3">
    <name type="scientific">Blastomonas natatoria</name>
    <dbReference type="NCBI Taxonomy" id="34015"/>
    <lineage>
        <taxon>Bacteria</taxon>
        <taxon>Pseudomonadati</taxon>
        <taxon>Pseudomonadota</taxon>
        <taxon>Alphaproteobacteria</taxon>
        <taxon>Sphingomonadales</taxon>
        <taxon>Sphingomonadaceae</taxon>
        <taxon>Blastomonas</taxon>
    </lineage>
</organism>
<dbReference type="PANTHER" id="PTHR30283">
    <property type="entry name" value="PEROXIDE STRESS RESPONSE PROTEIN YAAA"/>
    <property type="match status" value="1"/>
</dbReference>
<sequence>MIILLSPAKSLDYDSPAPAISPSHPRFEPETERLVKSAARLSKAKMKQIMPVSDALIDLNYARYRGFYDQPERPAAFAFNGDVYTGLEARTLDEPALTFAQDHVRILSGLYGLLRPFDSMRPYRLEMGTRWAPRHDSLVAFWGDRIAGAIAEDLSASGGDTVINLASQEYFAAAGKGLTKRGIRVVTADFRQQGPKGPRFVSFDAKRARGMAARFLCENRHDDPEALKGFDSDGYRFDAEASDDDVWRFVRS</sequence>
<comment type="caution">
    <text evidence="2">The sequence shown here is derived from an EMBL/GenBank/DDBJ whole genome shotgun (WGS) entry which is preliminary data.</text>
</comment>
<accession>A0A2V3V728</accession>
<dbReference type="InterPro" id="IPR005583">
    <property type="entry name" value="YaaA"/>
</dbReference>
<dbReference type="RefSeq" id="WP_110299806.1">
    <property type="nucleotide sequence ID" value="NZ_QJJM01000012.1"/>
</dbReference>
<comment type="similarity">
    <text evidence="1">Belongs to the UPF0246 family.</text>
</comment>
<proteinExistence type="inferred from homology"/>
<dbReference type="Pfam" id="PF03883">
    <property type="entry name" value="H2O2_YaaD"/>
    <property type="match status" value="1"/>
</dbReference>
<dbReference type="AlphaFoldDB" id="A0A2V3V728"/>
<keyword evidence="3" id="KW-1185">Reference proteome</keyword>
<evidence type="ECO:0000313" key="3">
    <source>
        <dbReference type="Proteomes" id="UP000248014"/>
    </source>
</evidence>
<dbReference type="Proteomes" id="UP000248014">
    <property type="component" value="Unassembled WGS sequence"/>
</dbReference>
<name>A0A2V3V728_9SPHN</name>
<dbReference type="GO" id="GO:0033194">
    <property type="term" value="P:response to hydroperoxide"/>
    <property type="evidence" value="ECO:0007669"/>
    <property type="project" value="TreeGrafter"/>
</dbReference>